<dbReference type="Proteomes" id="UP001154282">
    <property type="component" value="Unassembled WGS sequence"/>
</dbReference>
<dbReference type="GO" id="GO:0005739">
    <property type="term" value="C:mitochondrion"/>
    <property type="evidence" value="ECO:0007669"/>
    <property type="project" value="TreeGrafter"/>
</dbReference>
<evidence type="ECO:0000313" key="3">
    <source>
        <dbReference type="Proteomes" id="UP001154282"/>
    </source>
</evidence>
<dbReference type="Pfam" id="PF13812">
    <property type="entry name" value="PPR_3"/>
    <property type="match status" value="1"/>
</dbReference>
<reference evidence="2" key="1">
    <citation type="submission" date="2022-08" db="EMBL/GenBank/DDBJ databases">
        <authorList>
            <person name="Gutierrez-Valencia J."/>
        </authorList>
    </citation>
    <scope>NUCLEOTIDE SEQUENCE</scope>
</reference>
<dbReference type="PANTHER" id="PTHR47801:SF1">
    <property type="entry name" value="OS05G0145600 PROTEIN"/>
    <property type="match status" value="1"/>
</dbReference>
<name>A0AAV0NDG8_9ROSI</name>
<dbReference type="EMBL" id="CAMGYJ010000008">
    <property type="protein sequence ID" value="CAI0456585.1"/>
    <property type="molecule type" value="Genomic_DNA"/>
</dbReference>
<evidence type="ECO:0000256" key="1">
    <source>
        <dbReference type="ARBA" id="ARBA00022737"/>
    </source>
</evidence>
<keyword evidence="1" id="KW-0677">Repeat</keyword>
<keyword evidence="3" id="KW-1185">Reference proteome</keyword>
<evidence type="ECO:0008006" key="4">
    <source>
        <dbReference type="Google" id="ProtNLM"/>
    </source>
</evidence>
<organism evidence="2 3">
    <name type="scientific">Linum tenue</name>
    <dbReference type="NCBI Taxonomy" id="586396"/>
    <lineage>
        <taxon>Eukaryota</taxon>
        <taxon>Viridiplantae</taxon>
        <taxon>Streptophyta</taxon>
        <taxon>Embryophyta</taxon>
        <taxon>Tracheophyta</taxon>
        <taxon>Spermatophyta</taxon>
        <taxon>Magnoliopsida</taxon>
        <taxon>eudicotyledons</taxon>
        <taxon>Gunneridae</taxon>
        <taxon>Pentapetalae</taxon>
        <taxon>rosids</taxon>
        <taxon>fabids</taxon>
        <taxon>Malpighiales</taxon>
        <taxon>Linaceae</taxon>
        <taxon>Linum</taxon>
    </lineage>
</organism>
<comment type="caution">
    <text evidence="2">The sequence shown here is derived from an EMBL/GenBank/DDBJ whole genome shotgun (WGS) entry which is preliminary data.</text>
</comment>
<dbReference type="NCBIfam" id="TIGR00756">
    <property type="entry name" value="PPR"/>
    <property type="match status" value="1"/>
</dbReference>
<accession>A0AAV0NDG8</accession>
<sequence length="135" mass="15094">MKFPLRSILGAWPAVIRALGRRNFAAAASTEEYAKRNYANNVSEYNTVVASLTSQRRGYLLRDVYDDMVLDGVQPGRDVFHSLIVGTMKSARLQDAFYFRDEMKAMGLVPDVAVYNFLISMCGKCKNSDQAIQVG</sequence>
<dbReference type="Gene3D" id="1.25.40.10">
    <property type="entry name" value="Tetratricopeptide repeat domain"/>
    <property type="match status" value="1"/>
</dbReference>
<dbReference type="InterPro" id="IPR011990">
    <property type="entry name" value="TPR-like_helical_dom_sf"/>
</dbReference>
<dbReference type="AlphaFoldDB" id="A0AAV0NDG8"/>
<protein>
    <recommendedName>
        <fullName evidence="4">Pentatricopeptide repeat-containing protein</fullName>
    </recommendedName>
</protein>
<dbReference type="InterPro" id="IPR002885">
    <property type="entry name" value="PPR_rpt"/>
</dbReference>
<gene>
    <name evidence="2" type="ORF">LITE_LOCUS32821</name>
</gene>
<dbReference type="PANTHER" id="PTHR47801">
    <property type="entry name" value="OS05G0145600 PROTEIN"/>
    <property type="match status" value="1"/>
</dbReference>
<proteinExistence type="predicted"/>
<evidence type="ECO:0000313" key="2">
    <source>
        <dbReference type="EMBL" id="CAI0456585.1"/>
    </source>
</evidence>